<dbReference type="PROSITE" id="PS01360">
    <property type="entry name" value="ZF_MYND_1"/>
    <property type="match status" value="1"/>
</dbReference>
<dbReference type="Pfam" id="PF13637">
    <property type="entry name" value="Ank_4"/>
    <property type="match status" value="1"/>
</dbReference>
<keyword evidence="2 5" id="KW-0863">Zinc-finger</keyword>
<dbReference type="PROSITE" id="PS50865">
    <property type="entry name" value="ZF_MYND_2"/>
    <property type="match status" value="1"/>
</dbReference>
<dbReference type="Gene3D" id="6.10.140.2220">
    <property type="match status" value="1"/>
</dbReference>
<dbReference type="GO" id="GO:0000981">
    <property type="term" value="F:DNA-binding transcription factor activity, RNA polymerase II-specific"/>
    <property type="evidence" value="ECO:0007669"/>
    <property type="project" value="TreeGrafter"/>
</dbReference>
<dbReference type="AlphaFoldDB" id="A0A166G8V5"/>
<feature type="repeat" description="ANK" evidence="4">
    <location>
        <begin position="130"/>
        <end position="165"/>
    </location>
</feature>
<proteinExistence type="predicted"/>
<dbReference type="GO" id="GO:0005634">
    <property type="term" value="C:nucleus"/>
    <property type="evidence" value="ECO:0007669"/>
    <property type="project" value="TreeGrafter"/>
</dbReference>
<dbReference type="Pfam" id="PF01753">
    <property type="entry name" value="zf-MYND"/>
    <property type="match status" value="1"/>
</dbReference>
<evidence type="ECO:0000256" key="5">
    <source>
        <dbReference type="PROSITE-ProRule" id="PRU00134"/>
    </source>
</evidence>
<dbReference type="SMART" id="SM00248">
    <property type="entry name" value="ANK"/>
    <property type="match status" value="2"/>
</dbReference>
<dbReference type="Proteomes" id="UP000076532">
    <property type="component" value="Unassembled WGS sequence"/>
</dbReference>
<accession>A0A166G8V5</accession>
<keyword evidence="9" id="KW-1185">Reference proteome</keyword>
<evidence type="ECO:0000259" key="7">
    <source>
        <dbReference type="PROSITE" id="PS50865"/>
    </source>
</evidence>
<evidence type="ECO:0000313" key="9">
    <source>
        <dbReference type="Proteomes" id="UP000076532"/>
    </source>
</evidence>
<evidence type="ECO:0000256" key="1">
    <source>
        <dbReference type="ARBA" id="ARBA00022723"/>
    </source>
</evidence>
<dbReference type="Gene3D" id="1.25.40.20">
    <property type="entry name" value="Ankyrin repeat-containing domain"/>
    <property type="match status" value="1"/>
</dbReference>
<keyword evidence="4" id="KW-0040">ANK repeat</keyword>
<dbReference type="PANTHER" id="PTHR10237:SF14">
    <property type="entry name" value="MYND-TYPE DOMAIN-CONTAINING PROTEIN"/>
    <property type="match status" value="1"/>
</dbReference>
<dbReference type="GO" id="GO:0008270">
    <property type="term" value="F:zinc ion binding"/>
    <property type="evidence" value="ECO:0007669"/>
    <property type="project" value="UniProtKB-KW"/>
</dbReference>
<dbReference type="InterPro" id="IPR036770">
    <property type="entry name" value="Ankyrin_rpt-contain_sf"/>
</dbReference>
<evidence type="ECO:0000256" key="3">
    <source>
        <dbReference type="ARBA" id="ARBA00022833"/>
    </source>
</evidence>
<dbReference type="InterPro" id="IPR024119">
    <property type="entry name" value="TF_DEAF-1"/>
</dbReference>
<dbReference type="InterPro" id="IPR002110">
    <property type="entry name" value="Ankyrin_rpt"/>
</dbReference>
<feature type="region of interest" description="Disordered" evidence="6">
    <location>
        <begin position="307"/>
        <end position="333"/>
    </location>
</feature>
<feature type="repeat" description="ANK" evidence="4">
    <location>
        <begin position="166"/>
        <end position="198"/>
    </location>
</feature>
<dbReference type="PROSITE" id="PS50088">
    <property type="entry name" value="ANK_REPEAT"/>
    <property type="match status" value="2"/>
</dbReference>
<dbReference type="STRING" id="436010.A0A166G8V5"/>
<gene>
    <name evidence="8" type="ORF">FIBSPDRAFT_830393</name>
</gene>
<dbReference type="OrthoDB" id="194358at2759"/>
<feature type="domain" description="MYND-type" evidence="7">
    <location>
        <begin position="237"/>
        <end position="277"/>
    </location>
</feature>
<evidence type="ECO:0000256" key="2">
    <source>
        <dbReference type="ARBA" id="ARBA00022771"/>
    </source>
</evidence>
<dbReference type="EMBL" id="KV417581">
    <property type="protein sequence ID" value="KZP17586.1"/>
    <property type="molecule type" value="Genomic_DNA"/>
</dbReference>
<keyword evidence="1" id="KW-0479">Metal-binding</keyword>
<reference evidence="8 9" key="1">
    <citation type="journal article" date="2016" name="Mol. Biol. Evol.">
        <title>Comparative Genomics of Early-Diverging Mushroom-Forming Fungi Provides Insights into the Origins of Lignocellulose Decay Capabilities.</title>
        <authorList>
            <person name="Nagy L.G."/>
            <person name="Riley R."/>
            <person name="Tritt A."/>
            <person name="Adam C."/>
            <person name="Daum C."/>
            <person name="Floudas D."/>
            <person name="Sun H."/>
            <person name="Yadav J.S."/>
            <person name="Pangilinan J."/>
            <person name="Larsson K.H."/>
            <person name="Matsuura K."/>
            <person name="Barry K."/>
            <person name="Labutti K."/>
            <person name="Kuo R."/>
            <person name="Ohm R.A."/>
            <person name="Bhattacharya S.S."/>
            <person name="Shirouzu T."/>
            <person name="Yoshinaga Y."/>
            <person name="Martin F.M."/>
            <person name="Grigoriev I.V."/>
            <person name="Hibbett D.S."/>
        </authorList>
    </citation>
    <scope>NUCLEOTIDE SEQUENCE [LARGE SCALE GENOMIC DNA]</scope>
    <source>
        <strain evidence="8 9">CBS 109695</strain>
    </source>
</reference>
<name>A0A166G8V5_9AGAM</name>
<keyword evidence="3" id="KW-0862">Zinc</keyword>
<dbReference type="InterPro" id="IPR002893">
    <property type="entry name" value="Znf_MYND"/>
</dbReference>
<evidence type="ECO:0000256" key="6">
    <source>
        <dbReference type="SAM" id="MobiDB-lite"/>
    </source>
</evidence>
<dbReference type="PANTHER" id="PTHR10237">
    <property type="entry name" value="DEFORMED EPIDERMAL AUTOREGULATORY FACTOR 1 HOMOLOG SUPPRESSIN"/>
    <property type="match status" value="1"/>
</dbReference>
<dbReference type="SUPFAM" id="SSF48403">
    <property type="entry name" value="Ankyrin repeat"/>
    <property type="match status" value="1"/>
</dbReference>
<sequence length="420" mass="45478">MQTAAPGSGGVIIPPAMQRLVDRPGYLTLDEGGQKLRNMYSHQAESFNPTLLSEFALSCYTGDLERVKMTVESGRAPDLIGTEGALRFGYATIVVSGKRGISRGPIPMQHAETLSYLLSHGCPSDVEDIAGLTALSHSTMHKASSPIDLARILLAAGADVNHRDRYGQVPIMNAFMTENLPSIELLMEFGADLDIGDADGVIPRQFFVGAGPRIAATVSKWLRKRSGEEGLLAEKQCGNCRSSGPETSLKLCSRCHSIKYCSTTCQRSHWPTHKKSCNPFSTENTVTLKPDYEFGGTIPIAAFKRNAMGIPTDPTPERHTRGPRAPKSSESKSMVIKVQVPQTLDGSSAPAGVGGLMIYNKKRDFNCQIKRVDTPAAYDRISQVVRSQGIGGGKAYFSAELVNKHELVVKVSEVLATQPW</sequence>
<protein>
    <submittedName>
        <fullName evidence="8">Ankyrin</fullName>
    </submittedName>
</protein>
<evidence type="ECO:0000313" key="8">
    <source>
        <dbReference type="EMBL" id="KZP17586.1"/>
    </source>
</evidence>
<evidence type="ECO:0000256" key="4">
    <source>
        <dbReference type="PROSITE-ProRule" id="PRU00023"/>
    </source>
</evidence>
<organism evidence="8 9">
    <name type="scientific">Athelia psychrophila</name>
    <dbReference type="NCBI Taxonomy" id="1759441"/>
    <lineage>
        <taxon>Eukaryota</taxon>
        <taxon>Fungi</taxon>
        <taxon>Dikarya</taxon>
        <taxon>Basidiomycota</taxon>
        <taxon>Agaricomycotina</taxon>
        <taxon>Agaricomycetes</taxon>
        <taxon>Agaricomycetidae</taxon>
        <taxon>Atheliales</taxon>
        <taxon>Atheliaceae</taxon>
        <taxon>Athelia</taxon>
    </lineage>
</organism>
<dbReference type="SUPFAM" id="SSF144232">
    <property type="entry name" value="HIT/MYND zinc finger-like"/>
    <property type="match status" value="1"/>
</dbReference>